<feature type="non-terminal residue" evidence="2">
    <location>
        <position position="88"/>
    </location>
</feature>
<feature type="non-terminal residue" evidence="2">
    <location>
        <position position="1"/>
    </location>
</feature>
<comment type="caution">
    <text evidence="2">The sequence shown here is derived from an EMBL/GenBank/DDBJ whole genome shotgun (WGS) entry which is preliminary data.</text>
</comment>
<accession>A0A9P6NHV9</accession>
<sequence length="88" mass="9750">LHSPIWNPSHSTTHDKNSDVLMDMMTQWGLNLHSLAGTTTYGQGSATTRGTTIDLVFVNDALNDTLQMCMVNEEDLTNHHSDHQALIT</sequence>
<evidence type="ECO:0000313" key="3">
    <source>
        <dbReference type="Proteomes" id="UP000886653"/>
    </source>
</evidence>
<dbReference type="SUPFAM" id="SSF56219">
    <property type="entry name" value="DNase I-like"/>
    <property type="match status" value="1"/>
</dbReference>
<dbReference type="GO" id="GO:0003824">
    <property type="term" value="F:catalytic activity"/>
    <property type="evidence" value="ECO:0007669"/>
    <property type="project" value="InterPro"/>
</dbReference>
<dbReference type="Pfam" id="PF14529">
    <property type="entry name" value="Exo_endo_phos_2"/>
    <property type="match status" value="1"/>
</dbReference>
<gene>
    <name evidence="2" type="ORF">CROQUDRAFT_7977</name>
</gene>
<proteinExistence type="predicted"/>
<dbReference type="Proteomes" id="UP000886653">
    <property type="component" value="Unassembled WGS sequence"/>
</dbReference>
<protein>
    <recommendedName>
        <fullName evidence="1">Endonuclease/exonuclease/phosphatase domain-containing protein</fullName>
    </recommendedName>
</protein>
<evidence type="ECO:0000259" key="1">
    <source>
        <dbReference type="Pfam" id="PF14529"/>
    </source>
</evidence>
<organism evidence="2 3">
    <name type="scientific">Cronartium quercuum f. sp. fusiforme G11</name>
    <dbReference type="NCBI Taxonomy" id="708437"/>
    <lineage>
        <taxon>Eukaryota</taxon>
        <taxon>Fungi</taxon>
        <taxon>Dikarya</taxon>
        <taxon>Basidiomycota</taxon>
        <taxon>Pucciniomycotina</taxon>
        <taxon>Pucciniomycetes</taxon>
        <taxon>Pucciniales</taxon>
        <taxon>Coleosporiaceae</taxon>
        <taxon>Cronartium</taxon>
    </lineage>
</organism>
<keyword evidence="3" id="KW-1185">Reference proteome</keyword>
<dbReference type="Gene3D" id="3.60.10.10">
    <property type="entry name" value="Endonuclease/exonuclease/phosphatase"/>
    <property type="match status" value="1"/>
</dbReference>
<reference evidence="2" key="1">
    <citation type="submission" date="2013-11" db="EMBL/GenBank/DDBJ databases">
        <title>Genome sequence of the fusiform rust pathogen reveals effectors for host alternation and coevolution with pine.</title>
        <authorList>
            <consortium name="DOE Joint Genome Institute"/>
            <person name="Smith K."/>
            <person name="Pendleton A."/>
            <person name="Kubisiak T."/>
            <person name="Anderson C."/>
            <person name="Salamov A."/>
            <person name="Aerts A."/>
            <person name="Riley R."/>
            <person name="Clum A."/>
            <person name="Lindquist E."/>
            <person name="Ence D."/>
            <person name="Campbell M."/>
            <person name="Kronenberg Z."/>
            <person name="Feau N."/>
            <person name="Dhillon B."/>
            <person name="Hamelin R."/>
            <person name="Burleigh J."/>
            <person name="Smith J."/>
            <person name="Yandell M."/>
            <person name="Nelson C."/>
            <person name="Grigoriev I."/>
            <person name="Davis J."/>
        </authorList>
    </citation>
    <scope>NUCLEOTIDE SEQUENCE</scope>
    <source>
        <strain evidence="2">G11</strain>
    </source>
</reference>
<feature type="domain" description="Endonuclease/exonuclease/phosphatase" evidence="1">
    <location>
        <begin position="2"/>
        <end position="86"/>
    </location>
</feature>
<dbReference type="AlphaFoldDB" id="A0A9P6NHV9"/>
<evidence type="ECO:0000313" key="2">
    <source>
        <dbReference type="EMBL" id="KAG0143930.1"/>
    </source>
</evidence>
<name>A0A9P6NHV9_9BASI</name>
<dbReference type="InterPro" id="IPR036691">
    <property type="entry name" value="Endo/exonu/phosph_ase_sf"/>
</dbReference>
<dbReference type="EMBL" id="MU167307">
    <property type="protein sequence ID" value="KAG0143930.1"/>
    <property type="molecule type" value="Genomic_DNA"/>
</dbReference>
<dbReference type="InterPro" id="IPR005135">
    <property type="entry name" value="Endo/exonuclease/phosphatase"/>
</dbReference>